<dbReference type="AlphaFoldDB" id="A0A518DGL2"/>
<evidence type="ECO:0000259" key="1">
    <source>
        <dbReference type="SMART" id="SM00563"/>
    </source>
</evidence>
<dbReference type="SMART" id="SM00563">
    <property type="entry name" value="PlsC"/>
    <property type="match status" value="1"/>
</dbReference>
<proteinExistence type="predicted"/>
<dbReference type="CDD" id="cd06551">
    <property type="entry name" value="LPLAT"/>
    <property type="match status" value="1"/>
</dbReference>
<evidence type="ECO:0000313" key="2">
    <source>
        <dbReference type="EMBL" id="QDU90617.1"/>
    </source>
</evidence>
<dbReference type="RefSeq" id="WP_145289479.1">
    <property type="nucleotide sequence ID" value="NZ_CP036291.1"/>
</dbReference>
<keyword evidence="2" id="KW-0012">Acyltransferase</keyword>
<dbReference type="Proteomes" id="UP000317429">
    <property type="component" value="Chromosome"/>
</dbReference>
<keyword evidence="2" id="KW-0808">Transferase</keyword>
<dbReference type="SUPFAM" id="SSF69593">
    <property type="entry name" value="Glycerol-3-phosphate (1)-acyltransferase"/>
    <property type="match status" value="1"/>
</dbReference>
<protein>
    <submittedName>
        <fullName evidence="2">Acyltransferase</fullName>
    </submittedName>
</protein>
<dbReference type="OrthoDB" id="152799at2"/>
<dbReference type="Pfam" id="PF01553">
    <property type="entry name" value="Acyltransferase"/>
    <property type="match status" value="1"/>
</dbReference>
<keyword evidence="3" id="KW-1185">Reference proteome</keyword>
<dbReference type="EMBL" id="CP036291">
    <property type="protein sequence ID" value="QDU90617.1"/>
    <property type="molecule type" value="Genomic_DNA"/>
</dbReference>
<dbReference type="KEGG" id="pnd:Pla175_40260"/>
<dbReference type="GO" id="GO:0016746">
    <property type="term" value="F:acyltransferase activity"/>
    <property type="evidence" value="ECO:0007669"/>
    <property type="project" value="UniProtKB-KW"/>
</dbReference>
<accession>A0A518DGL2</accession>
<dbReference type="InterPro" id="IPR002123">
    <property type="entry name" value="Plipid/glycerol_acylTrfase"/>
</dbReference>
<evidence type="ECO:0000313" key="3">
    <source>
        <dbReference type="Proteomes" id="UP000317429"/>
    </source>
</evidence>
<reference evidence="2 3" key="1">
    <citation type="submission" date="2019-02" db="EMBL/GenBank/DDBJ databases">
        <title>Deep-cultivation of Planctomycetes and their phenomic and genomic characterization uncovers novel biology.</title>
        <authorList>
            <person name="Wiegand S."/>
            <person name="Jogler M."/>
            <person name="Boedeker C."/>
            <person name="Pinto D."/>
            <person name="Vollmers J."/>
            <person name="Rivas-Marin E."/>
            <person name="Kohn T."/>
            <person name="Peeters S.H."/>
            <person name="Heuer A."/>
            <person name="Rast P."/>
            <person name="Oberbeckmann S."/>
            <person name="Bunk B."/>
            <person name="Jeske O."/>
            <person name="Meyerdierks A."/>
            <person name="Storesund J.E."/>
            <person name="Kallscheuer N."/>
            <person name="Luecker S."/>
            <person name="Lage O.M."/>
            <person name="Pohl T."/>
            <person name="Merkel B.J."/>
            <person name="Hornburger P."/>
            <person name="Mueller R.-W."/>
            <person name="Bruemmer F."/>
            <person name="Labrenz M."/>
            <person name="Spormann A.M."/>
            <person name="Op den Camp H."/>
            <person name="Overmann J."/>
            <person name="Amann R."/>
            <person name="Jetten M.S.M."/>
            <person name="Mascher T."/>
            <person name="Medema M.H."/>
            <person name="Devos D.P."/>
            <person name="Kaster A.-K."/>
            <person name="Ovreas L."/>
            <person name="Rohde M."/>
            <person name="Galperin M.Y."/>
            <person name="Jogler C."/>
        </authorList>
    </citation>
    <scope>NUCLEOTIDE SEQUENCE [LARGE SCALE GENOMIC DNA]</scope>
    <source>
        <strain evidence="2 3">Pla175</strain>
    </source>
</reference>
<sequence length="261" mass="28580">MNPQAPQSSAQLVGWFRWYVRRFARKHLHSVCLASDGIPSDPAGPLIVYGNHAGWWDPLVALLIAHRVFPNRAIYAPFDAEALRRYPFFERLGFFGVEQDSPRGAAAFLKTSQGVLARPGASLWITPEGRFTDPRDHDAPLRPGLAHLAASLPNATLLPLATEYPFWEEKLPEALSRFGTPLLAAEYAGLSKEAWSGLLHGRLRETQRLLAEQSLARDGAAFEVLVGGSAGVGGVYEWVRRTAAAASGRSYRASHGAKLSR</sequence>
<gene>
    <name evidence="2" type="ORF">Pla175_40260</name>
</gene>
<name>A0A518DGL2_9BACT</name>
<organism evidence="2 3">
    <name type="scientific">Pirellulimonas nuda</name>
    <dbReference type="NCBI Taxonomy" id="2528009"/>
    <lineage>
        <taxon>Bacteria</taxon>
        <taxon>Pseudomonadati</taxon>
        <taxon>Planctomycetota</taxon>
        <taxon>Planctomycetia</taxon>
        <taxon>Pirellulales</taxon>
        <taxon>Lacipirellulaceae</taxon>
        <taxon>Pirellulimonas</taxon>
    </lineage>
</organism>
<feature type="domain" description="Phospholipid/glycerol acyltransferase" evidence="1">
    <location>
        <begin position="46"/>
        <end position="165"/>
    </location>
</feature>